<evidence type="ECO:0000313" key="2">
    <source>
        <dbReference type="EMBL" id="NNM45102.1"/>
    </source>
</evidence>
<dbReference type="EMBL" id="JABEPQ010000001">
    <property type="protein sequence ID" value="NNM45102.1"/>
    <property type="molecule type" value="Genomic_DNA"/>
</dbReference>
<proteinExistence type="predicted"/>
<organism evidence="2 3">
    <name type="scientific">Knoellia koreensis</name>
    <dbReference type="NCBI Taxonomy" id="2730921"/>
    <lineage>
        <taxon>Bacteria</taxon>
        <taxon>Bacillati</taxon>
        <taxon>Actinomycetota</taxon>
        <taxon>Actinomycetes</taxon>
        <taxon>Micrococcales</taxon>
        <taxon>Intrasporangiaceae</taxon>
        <taxon>Knoellia</taxon>
    </lineage>
</organism>
<dbReference type="Gene3D" id="1.20.120.520">
    <property type="entry name" value="nmb1532 protein domain like"/>
    <property type="match status" value="1"/>
</dbReference>
<name>A0A849HCR7_9MICO</name>
<dbReference type="Proteomes" id="UP000588586">
    <property type="component" value="Unassembled WGS sequence"/>
</dbReference>
<dbReference type="RefSeq" id="WP_171242168.1">
    <property type="nucleotide sequence ID" value="NZ_JABEPQ010000001.1"/>
</dbReference>
<accession>A0A849HCR7</accession>
<feature type="domain" description="Hemerythrin-like" evidence="1">
    <location>
        <begin position="10"/>
        <end position="121"/>
    </location>
</feature>
<dbReference type="PANTHER" id="PTHR35585">
    <property type="entry name" value="HHE DOMAIN PROTEIN (AFU_ORTHOLOGUE AFUA_4G00730)"/>
    <property type="match status" value="1"/>
</dbReference>
<keyword evidence="3" id="KW-1185">Reference proteome</keyword>
<protein>
    <recommendedName>
        <fullName evidence="1">Hemerythrin-like domain-containing protein</fullName>
    </recommendedName>
</protein>
<comment type="caution">
    <text evidence="2">The sequence shown here is derived from an EMBL/GenBank/DDBJ whole genome shotgun (WGS) entry which is preliminary data.</text>
</comment>
<dbReference type="AlphaFoldDB" id="A0A849HCR7"/>
<sequence length="180" mass="19811">MTPQKKLLGEELEAQHQRIETMAQMVRDASGEEREQAFLALRRYLAAHEAVEQSVMHPTFRALGRDDGAADARVGEEDAAAEAVAALEELDVDGDEFTRDFEAFAQDVHDHAEREEHDELPSFASRMSDEDADEIVAALRQVESIAGAEALSAGAGAARFADMLEAARAEFDQRWDAVSH</sequence>
<gene>
    <name evidence="2" type="ORF">HJG52_03665</name>
</gene>
<evidence type="ECO:0000313" key="3">
    <source>
        <dbReference type="Proteomes" id="UP000588586"/>
    </source>
</evidence>
<dbReference type="Pfam" id="PF01814">
    <property type="entry name" value="Hemerythrin"/>
    <property type="match status" value="1"/>
</dbReference>
<evidence type="ECO:0000259" key="1">
    <source>
        <dbReference type="Pfam" id="PF01814"/>
    </source>
</evidence>
<reference evidence="2 3" key="1">
    <citation type="submission" date="2020-04" db="EMBL/GenBank/DDBJ databases">
        <title>Knoellia sp. isolate from air conditioner.</title>
        <authorList>
            <person name="Chea S."/>
            <person name="Kim D.-U."/>
        </authorList>
    </citation>
    <scope>NUCLEOTIDE SEQUENCE [LARGE SCALE GENOMIC DNA]</scope>
    <source>
        <strain evidence="2 3">DB2414S</strain>
    </source>
</reference>
<dbReference type="PANTHER" id="PTHR35585:SF1">
    <property type="entry name" value="HHE DOMAIN PROTEIN (AFU_ORTHOLOGUE AFUA_4G00730)"/>
    <property type="match status" value="1"/>
</dbReference>
<dbReference type="InterPro" id="IPR012312">
    <property type="entry name" value="Hemerythrin-like"/>
</dbReference>